<proteinExistence type="predicted"/>
<keyword evidence="5" id="KW-1185">Reference proteome</keyword>
<dbReference type="AlphaFoldDB" id="A0A0D6N0Y7"/>
<reference evidence="2 4" key="1">
    <citation type="submission" date="2012-11" db="EMBL/GenBank/DDBJ databases">
        <title>Whole genome sequence of Acetobacter cibinongensis 4H-1.</title>
        <authorList>
            <person name="Azuma Y."/>
            <person name="Higashiura N."/>
            <person name="Hirakawa H."/>
            <person name="Matsushita K."/>
        </authorList>
    </citation>
    <scope>NUCLEOTIDE SEQUENCE [LARGE SCALE GENOMIC DNA]</scope>
    <source>
        <strain evidence="2 4">4H-1</strain>
    </source>
</reference>
<evidence type="ECO:0000313" key="4">
    <source>
        <dbReference type="Proteomes" id="UP000032671"/>
    </source>
</evidence>
<gene>
    <name evidence="3" type="primary">fecR</name>
    <name evidence="2" type="ORF">Abci_007_002</name>
    <name evidence="3" type="ORF">ACI01nite_17240</name>
</gene>
<accession>A0A0D6N0Y7</accession>
<dbReference type="InterPro" id="IPR012373">
    <property type="entry name" value="Ferrdict_sens_TM"/>
</dbReference>
<dbReference type="RefSeq" id="WP_048837703.1">
    <property type="nucleotide sequence ID" value="NZ_BAMV01000007.1"/>
</dbReference>
<protein>
    <submittedName>
        <fullName evidence="3">FecR protein</fullName>
    </submittedName>
    <submittedName>
        <fullName evidence="2">Iron transport regulator protein/sensor kinase</fullName>
    </submittedName>
</protein>
<keyword evidence="2" id="KW-0808">Transferase</keyword>
<dbReference type="Pfam" id="PF16220">
    <property type="entry name" value="DUF4880"/>
    <property type="match status" value="1"/>
</dbReference>
<comment type="caution">
    <text evidence="2">The sequence shown here is derived from an EMBL/GenBank/DDBJ whole genome shotgun (WGS) entry which is preliminary data.</text>
</comment>
<name>A0A0D6N0Y7_9PROT</name>
<dbReference type="Proteomes" id="UP000321891">
    <property type="component" value="Unassembled WGS sequence"/>
</dbReference>
<dbReference type="EMBL" id="BAMV01000007">
    <property type="protein sequence ID" value="GAN59599.1"/>
    <property type="molecule type" value="Genomic_DNA"/>
</dbReference>
<dbReference type="Gene3D" id="3.55.50.30">
    <property type="match status" value="1"/>
</dbReference>
<reference evidence="3 5" key="2">
    <citation type="submission" date="2019-07" db="EMBL/GenBank/DDBJ databases">
        <title>Whole genome shotgun sequence of Acetobacter cibinongensis NBRC 16605.</title>
        <authorList>
            <person name="Hosoyama A."/>
            <person name="Uohara A."/>
            <person name="Ohji S."/>
            <person name="Ichikawa N."/>
        </authorList>
    </citation>
    <scope>NUCLEOTIDE SEQUENCE [LARGE SCALE GENOMIC DNA]</scope>
    <source>
        <strain evidence="3 5">NBRC 16605</strain>
    </source>
</reference>
<evidence type="ECO:0000313" key="3">
    <source>
        <dbReference type="EMBL" id="GEL59122.1"/>
    </source>
</evidence>
<feature type="domain" description="FecR N-terminal" evidence="1">
    <location>
        <begin position="12"/>
        <end position="52"/>
    </location>
</feature>
<dbReference type="InterPro" id="IPR032623">
    <property type="entry name" value="FecR_N"/>
</dbReference>
<dbReference type="GO" id="GO:0016301">
    <property type="term" value="F:kinase activity"/>
    <property type="evidence" value="ECO:0007669"/>
    <property type="project" value="UniProtKB-KW"/>
</dbReference>
<dbReference type="STRING" id="1231339.Abci_007_002"/>
<accession>A0A6N3SPU0</accession>
<evidence type="ECO:0000259" key="1">
    <source>
        <dbReference type="Pfam" id="PF16220"/>
    </source>
</evidence>
<dbReference type="EMBL" id="BJVU01000007">
    <property type="protein sequence ID" value="GEL59122.1"/>
    <property type="molecule type" value="Genomic_DNA"/>
</dbReference>
<dbReference type="PANTHER" id="PTHR30273:SF2">
    <property type="entry name" value="PROTEIN FECR"/>
    <property type="match status" value="1"/>
</dbReference>
<dbReference type="GO" id="GO:0016989">
    <property type="term" value="F:sigma factor antagonist activity"/>
    <property type="evidence" value="ECO:0007669"/>
    <property type="project" value="TreeGrafter"/>
</dbReference>
<organism evidence="2 4">
    <name type="scientific">Acetobacter cibinongensis</name>
    <dbReference type="NCBI Taxonomy" id="146475"/>
    <lineage>
        <taxon>Bacteria</taxon>
        <taxon>Pseudomonadati</taxon>
        <taxon>Pseudomonadota</taxon>
        <taxon>Alphaproteobacteria</taxon>
        <taxon>Acetobacterales</taxon>
        <taxon>Acetobacteraceae</taxon>
        <taxon>Acetobacter</taxon>
    </lineage>
</organism>
<dbReference type="Proteomes" id="UP000032671">
    <property type="component" value="Unassembled WGS sequence"/>
</dbReference>
<sequence length="318" mass="35752">MTHHTPDQQIRQDAADWIVRLHAEYVSEQDKAAFCSWLEEDPRHATLFERVSDSWDLIAGVAKPVPHYSAPALVKTHHTPNTTKLRRRALLPLLVAGVGGLILSYPRNSVASRVLKTGTGQTLTHTQSNGVEWRLDTDTILLLNEQTMTSRLLRGQICLNCPEATPIKLMVGNLEATIQKAGRFDASLTDTTCELLAISGQFSIQNTGTLPAARVITQGERVALAQNNTLVTDKPNMRDRASWTQGYLVFHDRSVLDISKNINRYSNKKIKILSKDIETKKMNGVYYISQNKEFLEMLSTLLKIQVHETENEYLLYAV</sequence>
<dbReference type="PIRSF" id="PIRSF018266">
    <property type="entry name" value="FecR"/>
    <property type="match status" value="1"/>
</dbReference>
<evidence type="ECO:0000313" key="5">
    <source>
        <dbReference type="Proteomes" id="UP000321891"/>
    </source>
</evidence>
<evidence type="ECO:0000313" key="2">
    <source>
        <dbReference type="EMBL" id="GAN59599.1"/>
    </source>
</evidence>
<dbReference type="PANTHER" id="PTHR30273">
    <property type="entry name" value="PERIPLASMIC SIGNAL SENSOR AND SIGMA FACTOR ACTIVATOR FECR-RELATED"/>
    <property type="match status" value="1"/>
</dbReference>
<keyword evidence="2" id="KW-0418">Kinase</keyword>